<dbReference type="SMART" id="SM00212">
    <property type="entry name" value="UBCc"/>
    <property type="match status" value="1"/>
</dbReference>
<keyword evidence="3" id="KW-1185">Reference proteome</keyword>
<comment type="caution">
    <text evidence="2">The sequence shown here is derived from an EMBL/GenBank/DDBJ whole genome shotgun (WGS) entry which is preliminary data.</text>
</comment>
<dbReference type="PROSITE" id="PS50127">
    <property type="entry name" value="UBC_2"/>
    <property type="match status" value="1"/>
</dbReference>
<dbReference type="Pfam" id="PF00179">
    <property type="entry name" value="UQ_con"/>
    <property type="match status" value="1"/>
</dbReference>
<dbReference type="InterPro" id="IPR050113">
    <property type="entry name" value="Ub_conjugating_enzyme"/>
</dbReference>
<protein>
    <recommendedName>
        <fullName evidence="1">UBC core domain-containing protein</fullName>
    </recommendedName>
</protein>
<feature type="domain" description="UBC core" evidence="1">
    <location>
        <begin position="1"/>
        <end position="147"/>
    </location>
</feature>
<dbReference type="CDD" id="cd00195">
    <property type="entry name" value="UBCc_UEV"/>
    <property type="match status" value="1"/>
</dbReference>
<dbReference type="Gene3D" id="3.10.110.10">
    <property type="entry name" value="Ubiquitin Conjugating Enzyme"/>
    <property type="match status" value="1"/>
</dbReference>
<sequence>FCHRVQKELKQLKSLKPHGIEVSIPSDSLQVWEAIVPGPDDSPYKGGRFKVQVYLPENYPLGYPTVRFLSPIYHLNVSPSTGHVCLGFLSEEDWLPTRCIRDVLSAVFSLLIKPEPENSAEQALLQAYNHNRASYEEKARRSAKSFR</sequence>
<dbReference type="SUPFAM" id="SSF54495">
    <property type="entry name" value="UBC-like"/>
    <property type="match status" value="1"/>
</dbReference>
<gene>
    <name evidence="2" type="ORF">PLOB_00019806</name>
</gene>
<dbReference type="InterPro" id="IPR016135">
    <property type="entry name" value="UBQ-conjugating_enzyme/RWD"/>
</dbReference>
<organism evidence="2 3">
    <name type="scientific">Porites lobata</name>
    <dbReference type="NCBI Taxonomy" id="104759"/>
    <lineage>
        <taxon>Eukaryota</taxon>
        <taxon>Metazoa</taxon>
        <taxon>Cnidaria</taxon>
        <taxon>Anthozoa</taxon>
        <taxon>Hexacorallia</taxon>
        <taxon>Scleractinia</taxon>
        <taxon>Fungiina</taxon>
        <taxon>Poritidae</taxon>
        <taxon>Porites</taxon>
    </lineage>
</organism>
<name>A0ABN8NIR3_9CNID</name>
<evidence type="ECO:0000313" key="2">
    <source>
        <dbReference type="EMBL" id="CAH3111059.1"/>
    </source>
</evidence>
<accession>A0ABN8NIR3</accession>
<reference evidence="2 3" key="1">
    <citation type="submission" date="2022-05" db="EMBL/GenBank/DDBJ databases">
        <authorList>
            <consortium name="Genoscope - CEA"/>
            <person name="William W."/>
        </authorList>
    </citation>
    <scope>NUCLEOTIDE SEQUENCE [LARGE SCALE GENOMIC DNA]</scope>
</reference>
<feature type="non-terminal residue" evidence="2">
    <location>
        <position position="1"/>
    </location>
</feature>
<dbReference type="Proteomes" id="UP001159405">
    <property type="component" value="Unassembled WGS sequence"/>
</dbReference>
<dbReference type="InterPro" id="IPR000608">
    <property type="entry name" value="UBC"/>
</dbReference>
<dbReference type="PANTHER" id="PTHR24067">
    <property type="entry name" value="UBIQUITIN-CONJUGATING ENZYME E2"/>
    <property type="match status" value="1"/>
</dbReference>
<proteinExistence type="predicted"/>
<evidence type="ECO:0000313" key="3">
    <source>
        <dbReference type="Proteomes" id="UP001159405"/>
    </source>
</evidence>
<dbReference type="EMBL" id="CALNXK010000023">
    <property type="protein sequence ID" value="CAH3111059.1"/>
    <property type="molecule type" value="Genomic_DNA"/>
</dbReference>
<evidence type="ECO:0000259" key="1">
    <source>
        <dbReference type="PROSITE" id="PS50127"/>
    </source>
</evidence>